<dbReference type="Pfam" id="PF07728">
    <property type="entry name" value="AAA_5"/>
    <property type="match status" value="1"/>
</dbReference>
<dbReference type="EMBL" id="MTEJ01000220">
    <property type="protein sequence ID" value="OQX07126.1"/>
    <property type="molecule type" value="Genomic_DNA"/>
</dbReference>
<name>A0A1Y1QJT7_9GAMM</name>
<evidence type="ECO:0000313" key="2">
    <source>
        <dbReference type="EMBL" id="OQX07126.1"/>
    </source>
</evidence>
<dbReference type="Proteomes" id="UP000192491">
    <property type="component" value="Unassembled WGS sequence"/>
</dbReference>
<comment type="caution">
    <text evidence="2">The sequence shown here is derived from an EMBL/GenBank/DDBJ whole genome shotgun (WGS) entry which is preliminary data.</text>
</comment>
<dbReference type="SUPFAM" id="SSF52540">
    <property type="entry name" value="P-loop containing nucleoside triphosphate hydrolases"/>
    <property type="match status" value="1"/>
</dbReference>
<dbReference type="GO" id="GO:0016887">
    <property type="term" value="F:ATP hydrolysis activity"/>
    <property type="evidence" value="ECO:0007669"/>
    <property type="project" value="InterPro"/>
</dbReference>
<dbReference type="GO" id="GO:0005524">
    <property type="term" value="F:ATP binding"/>
    <property type="evidence" value="ECO:0007669"/>
    <property type="project" value="InterPro"/>
</dbReference>
<organism evidence="2 3">
    <name type="scientific">Thiothrix lacustris</name>
    <dbReference type="NCBI Taxonomy" id="525917"/>
    <lineage>
        <taxon>Bacteria</taxon>
        <taxon>Pseudomonadati</taxon>
        <taxon>Pseudomonadota</taxon>
        <taxon>Gammaproteobacteria</taxon>
        <taxon>Thiotrichales</taxon>
        <taxon>Thiotrichaceae</taxon>
        <taxon>Thiothrix</taxon>
    </lineage>
</organism>
<sequence length="317" mass="35395">MIDSDSKGIFREISKFNGGRPLAIRKEFEKWMRSVEEKASGTVNAYANAINDLSKHYSDQTGVDINIYDAIDCDHIKSICNKYDKGGEFEKYGEKNNNTLKSAFKAFVRFLESQESLINSTSFSDGASLFGIENEAVASSFSLNAILYGAPGTGKTYNTINKALEILDKPFLAANARDRIKLKKRFDELMAEGKIAFATFHQSFSYEDFIEGIRANAVDGSVEYKIEDGVFKRIAKLAKQQAKSNFVIIIDEINRGNIANIFGELITLIELSKRAGEPEALSVTLPYSKEEFSVPNNLYIIGTMNTCQDPCDHRPAY</sequence>
<accession>A0A1Y1QJT7</accession>
<protein>
    <recommendedName>
        <fullName evidence="1">ATPase dynein-related AAA domain-containing protein</fullName>
    </recommendedName>
</protein>
<evidence type="ECO:0000313" key="3">
    <source>
        <dbReference type="Proteomes" id="UP000192491"/>
    </source>
</evidence>
<dbReference type="AlphaFoldDB" id="A0A1Y1QJT7"/>
<dbReference type="InterPro" id="IPR052934">
    <property type="entry name" value="Methyl-DNA_Rec/Restrict_Enz"/>
</dbReference>
<dbReference type="InterPro" id="IPR027417">
    <property type="entry name" value="P-loop_NTPase"/>
</dbReference>
<dbReference type="Gene3D" id="3.40.50.300">
    <property type="entry name" value="P-loop containing nucleotide triphosphate hydrolases"/>
    <property type="match status" value="1"/>
</dbReference>
<reference evidence="2 3" key="1">
    <citation type="submission" date="2017-01" db="EMBL/GenBank/DDBJ databases">
        <title>Novel large sulfur bacteria in the metagenomes of groundwater-fed chemosynthetic microbial mats in the Lake Huron basin.</title>
        <authorList>
            <person name="Sharrar A.M."/>
            <person name="Flood B.E."/>
            <person name="Bailey J.V."/>
            <person name="Jones D.S."/>
            <person name="Biddanda B."/>
            <person name="Ruberg S.A."/>
            <person name="Marcus D.N."/>
            <person name="Dick G.J."/>
        </authorList>
    </citation>
    <scope>NUCLEOTIDE SEQUENCE [LARGE SCALE GENOMIC DNA]</scope>
    <source>
        <strain evidence="2">A8</strain>
    </source>
</reference>
<gene>
    <name evidence="2" type="ORF">BWK73_28915</name>
</gene>
<dbReference type="PANTHER" id="PTHR37291">
    <property type="entry name" value="5-METHYLCYTOSINE-SPECIFIC RESTRICTION ENZYME B"/>
    <property type="match status" value="1"/>
</dbReference>
<dbReference type="PANTHER" id="PTHR37291:SF1">
    <property type="entry name" value="TYPE IV METHYL-DIRECTED RESTRICTION ENZYME ECOKMCRB SUBUNIT"/>
    <property type="match status" value="1"/>
</dbReference>
<evidence type="ECO:0000259" key="1">
    <source>
        <dbReference type="Pfam" id="PF07728"/>
    </source>
</evidence>
<feature type="domain" description="ATPase dynein-related AAA" evidence="1">
    <location>
        <begin position="183"/>
        <end position="308"/>
    </location>
</feature>
<dbReference type="InterPro" id="IPR011704">
    <property type="entry name" value="ATPase_dyneun-rel_AAA"/>
</dbReference>
<proteinExistence type="predicted"/>